<comment type="caution">
    <text evidence="2">The sequence shown here is derived from an EMBL/GenBank/DDBJ whole genome shotgun (WGS) entry which is preliminary data.</text>
</comment>
<feature type="compositionally biased region" description="Pro residues" evidence="1">
    <location>
        <begin position="404"/>
        <end position="413"/>
    </location>
</feature>
<dbReference type="EMBL" id="JBAHYK010000317">
    <property type="protein sequence ID" value="KAL0575313.1"/>
    <property type="molecule type" value="Genomic_DNA"/>
</dbReference>
<feature type="compositionally biased region" description="Low complexity" evidence="1">
    <location>
        <begin position="369"/>
        <end position="391"/>
    </location>
</feature>
<organism evidence="2 3">
    <name type="scientific">Marasmius crinis-equi</name>
    <dbReference type="NCBI Taxonomy" id="585013"/>
    <lineage>
        <taxon>Eukaryota</taxon>
        <taxon>Fungi</taxon>
        <taxon>Dikarya</taxon>
        <taxon>Basidiomycota</taxon>
        <taxon>Agaricomycotina</taxon>
        <taxon>Agaricomycetes</taxon>
        <taxon>Agaricomycetidae</taxon>
        <taxon>Agaricales</taxon>
        <taxon>Marasmiineae</taxon>
        <taxon>Marasmiaceae</taxon>
        <taxon>Marasmius</taxon>
    </lineage>
</organism>
<accession>A0ABR3FJA5</accession>
<dbReference type="Proteomes" id="UP001465976">
    <property type="component" value="Unassembled WGS sequence"/>
</dbReference>
<evidence type="ECO:0000313" key="2">
    <source>
        <dbReference type="EMBL" id="KAL0575313.1"/>
    </source>
</evidence>
<proteinExistence type="predicted"/>
<gene>
    <name evidence="2" type="ORF">V5O48_006664</name>
</gene>
<sequence>MRRALQAAQILWPNKIYPRKSSLYVHIYMLQLKDHHKFRRQTPGEPNAPVTFSHNVIDPTHPGFKSPRKIFPQFYGKGLNLTAIPFGLLPKYDIVPPAHANIYTEPWAERVERTALDPGFIPKKPGLLPIRLANYHPQNRRLPMSTRITIPIKTTSRKKVVRGRIANKLRTAIALATVGGAEVRQVNGKETLVMNDEYESQVLKEMIKSGWMYWFTPSLEVYLMPYTKLVPLVGNALTSVGKRIVEMETRWAAQALPKAYLTMKTQQADNKQTLKELTRPSTAHTSDLHTPFRLGTRPPASPSTDAINNMSVDADSSRYPEGSWRSLFDEDSFDDIDFRDDLLDEFYREPNEFAEEDSSFASKIHFTPSSSLTTSARSSTSSSSKSRSSKSSGHHQPRRTTSGPPTPPTPEPSGPQISATQKIFDFKPILGKVPQAKVPHRMKIRGSSVEKTR</sequence>
<feature type="region of interest" description="Disordered" evidence="1">
    <location>
        <begin position="368"/>
        <end position="453"/>
    </location>
</feature>
<feature type="compositionally biased region" description="Polar residues" evidence="1">
    <location>
        <begin position="302"/>
        <end position="311"/>
    </location>
</feature>
<evidence type="ECO:0000256" key="1">
    <source>
        <dbReference type="SAM" id="MobiDB-lite"/>
    </source>
</evidence>
<feature type="region of interest" description="Disordered" evidence="1">
    <location>
        <begin position="276"/>
        <end position="324"/>
    </location>
</feature>
<protein>
    <submittedName>
        <fullName evidence="2">Uncharacterized protein</fullName>
    </submittedName>
</protein>
<keyword evidence="3" id="KW-1185">Reference proteome</keyword>
<evidence type="ECO:0000313" key="3">
    <source>
        <dbReference type="Proteomes" id="UP001465976"/>
    </source>
</evidence>
<reference evidence="2 3" key="1">
    <citation type="submission" date="2024-02" db="EMBL/GenBank/DDBJ databases">
        <title>A draft genome for the cacao thread blight pathogen Marasmius crinis-equi.</title>
        <authorList>
            <person name="Cohen S.P."/>
            <person name="Baruah I.K."/>
            <person name="Amoako-Attah I."/>
            <person name="Bukari Y."/>
            <person name="Meinhardt L.W."/>
            <person name="Bailey B.A."/>
        </authorList>
    </citation>
    <scope>NUCLEOTIDE SEQUENCE [LARGE SCALE GENOMIC DNA]</scope>
    <source>
        <strain evidence="2 3">GH-76</strain>
    </source>
</reference>
<name>A0ABR3FJA5_9AGAR</name>